<dbReference type="InterPro" id="IPR022742">
    <property type="entry name" value="Hydrolase_4"/>
</dbReference>
<reference evidence="2 3" key="1">
    <citation type="submission" date="2011-05" db="EMBL/GenBank/DDBJ databases">
        <title>Whole genome shotgun sequence of Gordonia alkanivorans NBRC 16433.</title>
        <authorList>
            <person name="Hosoyama A."/>
            <person name="Nakamura S."/>
            <person name="Takarada H."/>
            <person name="Tsuchikane K."/>
            <person name="Yamazaki S."/>
            <person name="Fujita N."/>
        </authorList>
    </citation>
    <scope>NUCLEOTIDE SEQUENCE [LARGE SCALE GENOMIC DNA]</scope>
    <source>
        <strain evidence="2 3">NBRC 16433</strain>
    </source>
</reference>
<dbReference type="eggNOG" id="COG4757">
    <property type="taxonomic scope" value="Bacteria"/>
</dbReference>
<dbReference type="Gene3D" id="3.40.50.1820">
    <property type="entry name" value="alpha/beta hydrolase"/>
    <property type="match status" value="1"/>
</dbReference>
<feature type="domain" description="Serine aminopeptidase S33" evidence="1">
    <location>
        <begin position="12"/>
        <end position="118"/>
    </location>
</feature>
<accession>F9W0F4</accession>
<proteinExistence type="predicted"/>
<sequence>MTQTSTDRPTAILISPAMAVPARVYRRLTEALTGYGLDVRVVARRGVEEGATPPSHTADWSYEDEAADLADAIAGTRADVPGTRVVVVGHSLGAQLAAMVAQSSDHTPDGIVAVGASVPAVRHYGLRGLALGAIAVAVGPVSGAVGHWPRQGFGGPTARTLMRQWARMVLTGRAPFALDGSIETPTLAIRLDDDEIVTDGAASAFDAAFSPESITHWRYDDARCPAGGNTTHIGWVRTPDVVAQRIAEWWDSQATGARAATEADAQRRPG</sequence>
<dbReference type="Pfam" id="PF12146">
    <property type="entry name" value="Hydrolase_4"/>
    <property type="match status" value="1"/>
</dbReference>
<evidence type="ECO:0000259" key="1">
    <source>
        <dbReference type="Pfam" id="PF12146"/>
    </source>
</evidence>
<dbReference type="RefSeq" id="WP_006360410.1">
    <property type="nucleotide sequence ID" value="NZ_BACI01000099.1"/>
</dbReference>
<dbReference type="SUPFAM" id="SSF53474">
    <property type="entry name" value="alpha/beta-Hydrolases"/>
    <property type="match status" value="1"/>
</dbReference>
<name>F9W0F4_9ACTN</name>
<dbReference type="EMBL" id="BACI01000099">
    <property type="protein sequence ID" value="GAA14343.1"/>
    <property type="molecule type" value="Genomic_DNA"/>
</dbReference>
<dbReference type="STRING" id="1027371.GOALK_099_00830"/>
<evidence type="ECO:0000313" key="2">
    <source>
        <dbReference type="EMBL" id="GAA14343.1"/>
    </source>
</evidence>
<dbReference type="PIRSF" id="PIRSF037442">
    <property type="entry name" value="UCP037442_abhydr"/>
    <property type="match status" value="1"/>
</dbReference>
<dbReference type="InterPro" id="IPR017208">
    <property type="entry name" value="UCP037442_abhydr"/>
</dbReference>
<comment type="caution">
    <text evidence="2">The sequence shown here is derived from an EMBL/GenBank/DDBJ whole genome shotgun (WGS) entry which is preliminary data.</text>
</comment>
<dbReference type="Proteomes" id="UP000003558">
    <property type="component" value="Unassembled WGS sequence"/>
</dbReference>
<evidence type="ECO:0000313" key="3">
    <source>
        <dbReference type="Proteomes" id="UP000003558"/>
    </source>
</evidence>
<dbReference type="InterPro" id="IPR029058">
    <property type="entry name" value="AB_hydrolase_fold"/>
</dbReference>
<dbReference type="AlphaFoldDB" id="F9W0F4"/>
<organism evidence="2 3">
    <name type="scientific">Gordonia alkanivorans NBRC 16433</name>
    <dbReference type="NCBI Taxonomy" id="1027371"/>
    <lineage>
        <taxon>Bacteria</taxon>
        <taxon>Bacillati</taxon>
        <taxon>Actinomycetota</taxon>
        <taxon>Actinomycetes</taxon>
        <taxon>Mycobacteriales</taxon>
        <taxon>Gordoniaceae</taxon>
        <taxon>Gordonia</taxon>
    </lineage>
</organism>
<gene>
    <name evidence="2" type="ORF">GOALK_099_00830</name>
</gene>
<protein>
    <recommendedName>
        <fullName evidence="1">Serine aminopeptidase S33 domain-containing protein</fullName>
    </recommendedName>
</protein>